<dbReference type="Proteomes" id="UP000799770">
    <property type="component" value="Unassembled WGS sequence"/>
</dbReference>
<dbReference type="InterPro" id="IPR011008">
    <property type="entry name" value="Dimeric_a/b-barrel"/>
</dbReference>
<evidence type="ECO:0000313" key="2">
    <source>
        <dbReference type="Proteomes" id="UP000799770"/>
    </source>
</evidence>
<accession>A0A6A5YKU7</accession>
<dbReference type="EMBL" id="ML977352">
    <property type="protein sequence ID" value="KAF2107715.1"/>
    <property type="molecule type" value="Genomic_DNA"/>
</dbReference>
<sequence>MPTTEWVVAPVVSGGDIGNPTNFAAEALQKTFDIVIEQDGLLEYHLGMQVEHPEQLEAMINWTSLDKHMEWRQRPEHDPAAAISAPVFGEGGFMRHVDFEPYHQSVKAFTKPVTQVATFFYDGVPPEGILDGVHKFFEVLRREKVPGALSSAAGITYEEVEFEDGKGKAVVLVIGWRSIEDHLAFKKTKLYEDSIPLLRTDEAAKVDVHHVKFVMHGGKALADSKLAH</sequence>
<protein>
    <recommendedName>
        <fullName evidence="3">ABM domain-containing protein</fullName>
    </recommendedName>
</protein>
<keyword evidence="2" id="KW-1185">Reference proteome</keyword>
<organism evidence="1 2">
    <name type="scientific">Lophiotrema nucula</name>
    <dbReference type="NCBI Taxonomy" id="690887"/>
    <lineage>
        <taxon>Eukaryota</taxon>
        <taxon>Fungi</taxon>
        <taxon>Dikarya</taxon>
        <taxon>Ascomycota</taxon>
        <taxon>Pezizomycotina</taxon>
        <taxon>Dothideomycetes</taxon>
        <taxon>Pleosporomycetidae</taxon>
        <taxon>Pleosporales</taxon>
        <taxon>Lophiotremataceae</taxon>
        <taxon>Lophiotrema</taxon>
    </lineage>
</organism>
<gene>
    <name evidence="1" type="ORF">BDV96DRAFT_505676</name>
</gene>
<dbReference type="OrthoDB" id="3830579at2759"/>
<proteinExistence type="predicted"/>
<dbReference type="Gene3D" id="3.30.70.100">
    <property type="match status" value="2"/>
</dbReference>
<name>A0A6A5YKU7_9PLEO</name>
<dbReference type="AlphaFoldDB" id="A0A6A5YKU7"/>
<reference evidence="1" key="1">
    <citation type="journal article" date="2020" name="Stud. Mycol.">
        <title>101 Dothideomycetes genomes: a test case for predicting lifestyles and emergence of pathogens.</title>
        <authorList>
            <person name="Haridas S."/>
            <person name="Albert R."/>
            <person name="Binder M."/>
            <person name="Bloem J."/>
            <person name="Labutti K."/>
            <person name="Salamov A."/>
            <person name="Andreopoulos B."/>
            <person name="Baker S."/>
            <person name="Barry K."/>
            <person name="Bills G."/>
            <person name="Bluhm B."/>
            <person name="Cannon C."/>
            <person name="Castanera R."/>
            <person name="Culley D."/>
            <person name="Daum C."/>
            <person name="Ezra D."/>
            <person name="Gonzalez J."/>
            <person name="Henrissat B."/>
            <person name="Kuo A."/>
            <person name="Liang C."/>
            <person name="Lipzen A."/>
            <person name="Lutzoni F."/>
            <person name="Magnuson J."/>
            <person name="Mondo S."/>
            <person name="Nolan M."/>
            <person name="Ohm R."/>
            <person name="Pangilinan J."/>
            <person name="Park H.-J."/>
            <person name="Ramirez L."/>
            <person name="Alfaro M."/>
            <person name="Sun H."/>
            <person name="Tritt A."/>
            <person name="Yoshinaga Y."/>
            <person name="Zwiers L.-H."/>
            <person name="Turgeon B."/>
            <person name="Goodwin S."/>
            <person name="Spatafora J."/>
            <person name="Crous P."/>
            <person name="Grigoriev I."/>
        </authorList>
    </citation>
    <scope>NUCLEOTIDE SEQUENCE</scope>
    <source>
        <strain evidence="1">CBS 627.86</strain>
    </source>
</reference>
<dbReference type="SUPFAM" id="SSF54909">
    <property type="entry name" value="Dimeric alpha+beta barrel"/>
    <property type="match status" value="1"/>
</dbReference>
<evidence type="ECO:0008006" key="3">
    <source>
        <dbReference type="Google" id="ProtNLM"/>
    </source>
</evidence>
<evidence type="ECO:0000313" key="1">
    <source>
        <dbReference type="EMBL" id="KAF2107715.1"/>
    </source>
</evidence>